<proteinExistence type="inferred from homology"/>
<keyword evidence="3" id="KW-1185">Reference proteome</keyword>
<comment type="subcellular location">
    <subcellularLocation>
        <location evidence="1">Cell outer membrane</location>
        <topology evidence="1">Multi-pass membrane protein</topology>
    </subcellularLocation>
</comment>
<dbReference type="SUPFAM" id="SSF56935">
    <property type="entry name" value="Porins"/>
    <property type="match status" value="1"/>
</dbReference>
<dbReference type="Proteomes" id="UP000619238">
    <property type="component" value="Unassembled WGS sequence"/>
</dbReference>
<organism evidence="2 3">
    <name type="scientific">Kordia aestuariivivens</name>
    <dbReference type="NCBI Taxonomy" id="2759037"/>
    <lineage>
        <taxon>Bacteria</taxon>
        <taxon>Pseudomonadati</taxon>
        <taxon>Bacteroidota</taxon>
        <taxon>Flavobacteriia</taxon>
        <taxon>Flavobacteriales</taxon>
        <taxon>Flavobacteriaceae</taxon>
        <taxon>Kordia</taxon>
    </lineage>
</organism>
<dbReference type="PROSITE" id="PS52016">
    <property type="entry name" value="TONB_DEPENDENT_REC_3"/>
    <property type="match status" value="1"/>
</dbReference>
<accession>A0ABR7Q476</accession>
<dbReference type="RefSeq" id="WP_187560287.1">
    <property type="nucleotide sequence ID" value="NZ_JACGWS010000001.1"/>
</dbReference>
<dbReference type="Gene3D" id="2.170.130.10">
    <property type="entry name" value="TonB-dependent receptor, plug domain"/>
    <property type="match status" value="1"/>
</dbReference>
<keyword evidence="1" id="KW-0472">Membrane</keyword>
<reference evidence="2 3" key="1">
    <citation type="submission" date="2020-07" db="EMBL/GenBank/DDBJ databases">
        <title>Description of Kordia aestuariivivens sp. nov., isolated from a tidal flat.</title>
        <authorList>
            <person name="Park S."/>
            <person name="Yoon J.-H."/>
        </authorList>
    </citation>
    <scope>NUCLEOTIDE SEQUENCE [LARGE SCALE GENOMIC DNA]</scope>
    <source>
        <strain evidence="2 3">YSTF-M3</strain>
    </source>
</reference>
<keyword evidence="1" id="KW-1134">Transmembrane beta strand</keyword>
<comment type="caution">
    <text evidence="2">The sequence shown here is derived from an EMBL/GenBank/DDBJ whole genome shotgun (WGS) entry which is preliminary data.</text>
</comment>
<dbReference type="InterPro" id="IPR039426">
    <property type="entry name" value="TonB-dep_rcpt-like"/>
</dbReference>
<dbReference type="PROSITE" id="PS51257">
    <property type="entry name" value="PROKAR_LIPOPROTEIN"/>
    <property type="match status" value="1"/>
</dbReference>
<evidence type="ECO:0008006" key="4">
    <source>
        <dbReference type="Google" id="ProtNLM"/>
    </source>
</evidence>
<comment type="similarity">
    <text evidence="1">Belongs to the TonB-dependent receptor family.</text>
</comment>
<sequence>MKKNLFIFFTTLLLISCSRKLIPNFNGEGSLVSIINKEIKSGNASHKTPIYLDTLKISMEDLTFLNIVDTKDFTSIKVLNKLAAKKNINSNINQKVIQLIPFKDESLGLKHYANINNELITNTINSLLKSGQVNANPILVLDGIPLRGNEISSKINQVKKSEIKSISILKKQAAYTIYGIRAINGVIIITTKK</sequence>
<keyword evidence="1" id="KW-0813">Transport</keyword>
<dbReference type="InterPro" id="IPR037066">
    <property type="entry name" value="Plug_dom_sf"/>
</dbReference>
<name>A0ABR7Q476_9FLAO</name>
<evidence type="ECO:0000313" key="2">
    <source>
        <dbReference type="EMBL" id="MBC8753248.1"/>
    </source>
</evidence>
<keyword evidence="1" id="KW-0812">Transmembrane</keyword>
<evidence type="ECO:0000256" key="1">
    <source>
        <dbReference type="PROSITE-ProRule" id="PRU01360"/>
    </source>
</evidence>
<protein>
    <recommendedName>
        <fullName evidence="4">TonB-dependent receptor plug domain-containing protein</fullName>
    </recommendedName>
</protein>
<keyword evidence="1" id="KW-0998">Cell outer membrane</keyword>
<evidence type="ECO:0000313" key="3">
    <source>
        <dbReference type="Proteomes" id="UP000619238"/>
    </source>
</evidence>
<dbReference type="EMBL" id="JACGWS010000001">
    <property type="protein sequence ID" value="MBC8753248.1"/>
    <property type="molecule type" value="Genomic_DNA"/>
</dbReference>
<gene>
    <name evidence="2" type="ORF">H2O64_01110</name>
</gene>